<name>A0ACB5RCM5_9CLOT</name>
<protein>
    <submittedName>
        <fullName evidence="1">Uncharacterized protein</fullName>
    </submittedName>
</protein>
<sequence length="354" mass="40980">MASVQKQFEKFHEDIKLKRFEENEILREKRDIITGKIEKGIKDLYEDKGEKSPSTEFIDQGSYSIGTGIIPDNGDYDIDEGIIFDLNKEDFEDVLYFKKMIRDIMLGHTKKEPKIKNPCVTITYSKGEESPYHVDLPIYLKSNKDDNLYLAWGKEFADKANIKWEKSDPKGLKDYINDAFSGDDKKQFRRVVRYLKKWKDIKFSDETDGKPPSIGLTVIAVDKFLPKKNFNSVTGKYEYDDLDATLSLTNEIINCFVQIYDYNAGKLLYTIDYKLPKEPKSNMFFKMTNLKMNSFYEKVVKLRDALEDAKSKDDPHDACTILAKYFGDKFPIPESTQNRYQKVALSSAPASNFA</sequence>
<comment type="caution">
    <text evidence="1">The sequence shown here is derived from an EMBL/GenBank/DDBJ whole genome shotgun (WGS) entry which is preliminary data.</text>
</comment>
<evidence type="ECO:0000313" key="2">
    <source>
        <dbReference type="Proteomes" id="UP001058074"/>
    </source>
</evidence>
<accession>A0ACB5RCM5</accession>
<dbReference type="Proteomes" id="UP001058074">
    <property type="component" value="Unassembled WGS sequence"/>
</dbReference>
<evidence type="ECO:0000313" key="1">
    <source>
        <dbReference type="EMBL" id="GKX66895.1"/>
    </source>
</evidence>
<organism evidence="1 2">
    <name type="scientific">Inconstantimicrobium mannanitabidum</name>
    <dbReference type="NCBI Taxonomy" id="1604901"/>
    <lineage>
        <taxon>Bacteria</taxon>
        <taxon>Bacillati</taxon>
        <taxon>Bacillota</taxon>
        <taxon>Clostridia</taxon>
        <taxon>Eubacteriales</taxon>
        <taxon>Clostridiaceae</taxon>
        <taxon>Inconstantimicrobium</taxon>
    </lineage>
</organism>
<reference evidence="1" key="1">
    <citation type="journal article" date="2025" name="Int. J. Syst. Evol. Microbiol.">
        <title>Inconstantimicrobium mannanitabidum sp. nov., a novel member of the family Clostridiaceae isolated from anoxic soil under the treatment of reductive soil disinfestation.</title>
        <authorList>
            <person name="Ueki A."/>
            <person name="Tonouchi A."/>
            <person name="Honma S."/>
            <person name="Kaku N."/>
            <person name="Ueki K."/>
        </authorList>
    </citation>
    <scope>NUCLEOTIDE SEQUENCE</scope>
    <source>
        <strain evidence="1">TW13</strain>
    </source>
</reference>
<keyword evidence="2" id="KW-1185">Reference proteome</keyword>
<proteinExistence type="predicted"/>
<dbReference type="EMBL" id="BROD01000001">
    <property type="protein sequence ID" value="GKX66895.1"/>
    <property type="molecule type" value="Genomic_DNA"/>
</dbReference>
<gene>
    <name evidence="1" type="ORF">rsdtw13_21530</name>
</gene>